<dbReference type="InterPro" id="IPR027417">
    <property type="entry name" value="P-loop_NTPase"/>
</dbReference>
<dbReference type="SUPFAM" id="SSF52540">
    <property type="entry name" value="P-loop containing nucleoside triphosphate hydrolases"/>
    <property type="match status" value="1"/>
</dbReference>
<evidence type="ECO:0000256" key="2">
    <source>
        <dbReference type="ARBA" id="ARBA00007733"/>
    </source>
</evidence>
<dbReference type="SUPFAM" id="SSF52156">
    <property type="entry name" value="Initiation factor IF2/eIF5b, domain 3"/>
    <property type="match status" value="1"/>
</dbReference>
<dbReference type="PANTHER" id="PTHR43381">
    <property type="entry name" value="TRANSLATION INITIATION FACTOR IF-2-RELATED"/>
    <property type="match status" value="1"/>
</dbReference>
<sequence>MEPYANADALVHSDSKKKKKKKSGAPALPDLGESNFDGTVGTSPTPQAAGEQEAAFPKSGTGKHAGRQDVYVSEISVPAQNRTQEERFREPNEPGLSSEGLPYERTQRKQSVFAAFSALALSDDDVSETEETPRVSAKARQDHQGSNAVCLSEPINGSETVTNTSNEEAAAKSTNGSEEVVRAPAESRRTGLGRLKKSEPDATDAWTPSDAFSDTSKKIMTVKKTKNHPANEDDPEIEAILAELDALEDDSSSKSKASKKQKRKAKKASQQSSEDDETFNQILAEYARETDISSSALQRAEEKNWKDIQSDPSEATILERGRHTPADGPEAELDSTTEGVKMQMPQASFGQKHLGEIESSDEVSRFEPEAEPTDAATETQGRQLSAAQKKRLKKKQKEASKKAEAAPEGDEAAGSVPIGANKAIVRRILAEQQRRAEEEERRRREEEARLALELERQRQEEEESRQREEARRLKKEAERARREQLRREGKLLSKAERQRRQRVEAFIQQNMASGTIAAASLPQEATKLQRRIYDDRKKKSRLKTSLPSSSEDAMHLSDRPKDEALVSNADKPSAIADSASLDARDQVSSNVLDELSESSSSEEERALSLDSEGTAEEVPVHRKGRPSVALRHHSTNVALSADERRQLAVRQRLADEASARAAATADRLRSPIICILGHVDTGKTKLLDKIRHTHVQEGEAGGITQQIGATYFPIEAVRQEASKVNAELRYRIPSLLIIDTPGHESFTNLRSRGSSLCDIAILVVDIMHGLEQQTLESIELLKMRKTPFIVALNKVDRLYGWTPCAMSPIRYALEQNAQTQAEFEKRVAETKTAFAEIGFNAELYWENTDFRRNLSLVPTSAISGEGIPDLLMLLVQLPQRLLVDRLMFVDFPYCTVLEVKVIDGLGTTIDVVLTGGALHEGDTIVVCGLDGPIVTTVRALLTPHPMKEMRVKGQYIHHKRIEAAQGVKISAEGLEKAVAGTQMLVARNPDEIEYLKEEVMTDLSTTLAAVDTSGIGVYVQASTLGSLEALLEFLRKDAKIPISGVNIGPVHKRDVVRASTMLEHLPEYAVILAFDVKVEREAREEAENLGVQIFTADIIYHLFDHFRKYMEQVKERKKRDAEADVVFPVCATILPDSIFNKRDPLIFGVHIDEGVLRCGSSLVAVHEDLGRMVDIGRVLSIESNKKSVTQARRGDNVAIKVSSRQTNHVMYGRQFDHTFKLYSRITRRAIDLLKELYRDELTKEDWQLVLKLKKMFGVL</sequence>
<keyword evidence="7" id="KW-0479">Metal-binding</keyword>
<name>A0A7J7ILM4_9RHOD</name>
<dbReference type="Gene3D" id="3.40.50.10050">
    <property type="entry name" value="Translation initiation factor IF- 2, domain 3"/>
    <property type="match status" value="1"/>
</dbReference>
<dbReference type="Pfam" id="PF00009">
    <property type="entry name" value="GTP_EFTU"/>
    <property type="match status" value="1"/>
</dbReference>
<evidence type="ECO:0000256" key="3">
    <source>
        <dbReference type="ARBA" id="ARBA00011986"/>
    </source>
</evidence>
<evidence type="ECO:0000259" key="14">
    <source>
        <dbReference type="PROSITE" id="PS51722"/>
    </source>
</evidence>
<dbReference type="Proteomes" id="UP000530660">
    <property type="component" value="Unassembled WGS sequence"/>
</dbReference>
<feature type="compositionally biased region" description="Low complexity" evidence="13">
    <location>
        <begin position="373"/>
        <end position="387"/>
    </location>
</feature>
<dbReference type="InterPro" id="IPR015760">
    <property type="entry name" value="TIF_IF2"/>
</dbReference>
<feature type="compositionally biased region" description="Polar residues" evidence="13">
    <location>
        <begin position="36"/>
        <end position="46"/>
    </location>
</feature>
<dbReference type="GO" id="GO:0003743">
    <property type="term" value="F:translation initiation factor activity"/>
    <property type="evidence" value="ECO:0007669"/>
    <property type="project" value="UniProtKB-KW"/>
</dbReference>
<dbReference type="Gene3D" id="3.40.50.300">
    <property type="entry name" value="P-loop containing nucleotide triphosphate hydrolases"/>
    <property type="match status" value="1"/>
</dbReference>
<dbReference type="InterPro" id="IPR009000">
    <property type="entry name" value="Transl_B-barrel_sf"/>
</dbReference>
<dbReference type="Pfam" id="PF11987">
    <property type="entry name" value="IF-2"/>
    <property type="match status" value="1"/>
</dbReference>
<comment type="caution">
    <text evidence="15">The sequence shown here is derived from an EMBL/GenBank/DDBJ whole genome shotgun (WGS) entry which is preliminary data.</text>
</comment>
<dbReference type="AlphaFoldDB" id="A0A7J7ILM4"/>
<feature type="compositionally biased region" description="Basic residues" evidence="13">
    <location>
        <begin position="256"/>
        <end position="267"/>
    </location>
</feature>
<dbReference type="Pfam" id="PF14578">
    <property type="entry name" value="GTP_EFTU_D4"/>
    <property type="match status" value="1"/>
</dbReference>
<keyword evidence="6 15" id="KW-0396">Initiation factor</keyword>
<feature type="region of interest" description="Disordered" evidence="13">
    <location>
        <begin position="1"/>
        <end position="104"/>
    </location>
</feature>
<dbReference type="GO" id="GO:0003924">
    <property type="term" value="F:GTPase activity"/>
    <property type="evidence" value="ECO:0007669"/>
    <property type="project" value="InterPro"/>
</dbReference>
<dbReference type="CDD" id="cd03703">
    <property type="entry name" value="aeIF5B_II"/>
    <property type="match status" value="1"/>
</dbReference>
<dbReference type="OrthoDB" id="4928at2759"/>
<dbReference type="Gene3D" id="2.40.30.10">
    <property type="entry name" value="Translation factors"/>
    <property type="match status" value="2"/>
</dbReference>
<dbReference type="PRINTS" id="PR00315">
    <property type="entry name" value="ELONGATNFCT"/>
</dbReference>
<dbReference type="PANTHER" id="PTHR43381:SF4">
    <property type="entry name" value="EUKARYOTIC TRANSLATION INITIATION FACTOR 5B"/>
    <property type="match status" value="1"/>
</dbReference>
<dbReference type="InterPro" id="IPR029459">
    <property type="entry name" value="EFTU-type"/>
</dbReference>
<reference evidence="15 16" key="1">
    <citation type="journal article" date="2020" name="J. Phycol.">
        <title>Comparative genome analysis reveals Cyanidiococcus gen. nov., a new extremophilic red algal genus sister to Cyanidioschyzon (Cyanidioschyzonaceae, Rhodophyta).</title>
        <authorList>
            <person name="Liu S.-L."/>
            <person name="Chiang Y.-R."/>
            <person name="Yoon H.S."/>
            <person name="Fu H.-Y."/>
        </authorList>
    </citation>
    <scope>NUCLEOTIDE SEQUENCE [LARGE SCALE GENOMIC DNA]</scope>
    <source>
        <strain evidence="15 16">THAL066</strain>
    </source>
</reference>
<dbReference type="InterPro" id="IPR005225">
    <property type="entry name" value="Small_GTP-bd"/>
</dbReference>
<evidence type="ECO:0000256" key="11">
    <source>
        <dbReference type="ARBA" id="ARBA00023134"/>
    </source>
</evidence>
<evidence type="ECO:0000313" key="16">
    <source>
        <dbReference type="Proteomes" id="UP000530660"/>
    </source>
</evidence>
<evidence type="ECO:0000256" key="10">
    <source>
        <dbReference type="ARBA" id="ARBA00022917"/>
    </source>
</evidence>
<dbReference type="InterPro" id="IPR023115">
    <property type="entry name" value="TIF_IF2_dom3"/>
</dbReference>
<dbReference type="SUPFAM" id="SSF50447">
    <property type="entry name" value="Translation proteins"/>
    <property type="match status" value="1"/>
</dbReference>
<feature type="region of interest" description="Disordered" evidence="13">
    <location>
        <begin position="453"/>
        <end position="499"/>
    </location>
</feature>
<protein>
    <recommendedName>
        <fullName evidence="4">Eukaryotic translation initiation factor 5B</fullName>
        <ecNumber evidence="3">3.6.5.3</ecNumber>
    </recommendedName>
    <alternativeName>
        <fullName evidence="12">Translation initiation factor IF-2</fullName>
    </alternativeName>
</protein>
<gene>
    <name evidence="15" type="primary">EIF5B</name>
    <name evidence="15" type="ORF">F1559_002182</name>
</gene>
<feature type="region of interest" description="Disordered" evidence="13">
    <location>
        <begin position="120"/>
        <end position="421"/>
    </location>
</feature>
<feature type="compositionally biased region" description="Basic and acidic residues" evidence="13">
    <location>
        <begin position="179"/>
        <end position="189"/>
    </location>
</feature>
<dbReference type="NCBIfam" id="NF003078">
    <property type="entry name" value="PRK04004.1"/>
    <property type="match status" value="1"/>
</dbReference>
<feature type="region of interest" description="Disordered" evidence="13">
    <location>
        <begin position="513"/>
        <end position="626"/>
    </location>
</feature>
<keyword evidence="8" id="KW-0547">Nucleotide-binding</keyword>
<evidence type="ECO:0000313" key="15">
    <source>
        <dbReference type="EMBL" id="KAF6003544.1"/>
    </source>
</evidence>
<dbReference type="FunFam" id="3.40.50.300:FF:000112">
    <property type="entry name" value="Eukaryotic translation initiation factor 5B"/>
    <property type="match status" value="1"/>
</dbReference>
<dbReference type="FunFam" id="3.40.50.10050:FF:000002">
    <property type="entry name" value="Eukaryotic translation initiation factor 5B"/>
    <property type="match status" value="1"/>
</dbReference>
<keyword evidence="9" id="KW-0378">Hydrolase</keyword>
<dbReference type="InterPro" id="IPR000795">
    <property type="entry name" value="T_Tr_GTP-bd_dom"/>
</dbReference>
<evidence type="ECO:0000256" key="6">
    <source>
        <dbReference type="ARBA" id="ARBA00022540"/>
    </source>
</evidence>
<dbReference type="PROSITE" id="PS51722">
    <property type="entry name" value="G_TR_2"/>
    <property type="match status" value="1"/>
</dbReference>
<accession>A0A7J7ILM4</accession>
<proteinExistence type="inferred from homology"/>
<dbReference type="GO" id="GO:0046872">
    <property type="term" value="F:metal ion binding"/>
    <property type="evidence" value="ECO:0007669"/>
    <property type="project" value="UniProtKB-KW"/>
</dbReference>
<feature type="compositionally biased region" description="Low complexity" evidence="13">
    <location>
        <begin position="588"/>
        <end position="599"/>
    </location>
</feature>
<evidence type="ECO:0000256" key="8">
    <source>
        <dbReference type="ARBA" id="ARBA00022741"/>
    </source>
</evidence>
<feature type="domain" description="Tr-type G" evidence="14">
    <location>
        <begin position="668"/>
        <end position="882"/>
    </location>
</feature>
<keyword evidence="10" id="KW-0648">Protein biosynthesis</keyword>
<dbReference type="InterPro" id="IPR036925">
    <property type="entry name" value="TIF_IF2_dom3_sf"/>
</dbReference>
<dbReference type="GO" id="GO:0005525">
    <property type="term" value="F:GTP binding"/>
    <property type="evidence" value="ECO:0007669"/>
    <property type="project" value="UniProtKB-KW"/>
</dbReference>
<evidence type="ECO:0000256" key="12">
    <source>
        <dbReference type="ARBA" id="ARBA00032478"/>
    </source>
</evidence>
<feature type="compositionally biased region" description="Basic and acidic residues" evidence="13">
    <location>
        <begin position="299"/>
        <end position="309"/>
    </location>
</feature>
<organism evidence="15 16">
    <name type="scientific">Cyanidiococcus yangmingshanensis</name>
    <dbReference type="NCBI Taxonomy" id="2690220"/>
    <lineage>
        <taxon>Eukaryota</taxon>
        <taxon>Rhodophyta</taxon>
        <taxon>Bangiophyceae</taxon>
        <taxon>Cyanidiales</taxon>
        <taxon>Cyanidiaceae</taxon>
        <taxon>Cyanidiococcus</taxon>
    </lineage>
</organism>
<dbReference type="FunFam" id="2.40.30.10:FF:000013">
    <property type="entry name" value="eukaryotic translation initiation factor 5B"/>
    <property type="match status" value="1"/>
</dbReference>
<evidence type="ECO:0000256" key="7">
    <source>
        <dbReference type="ARBA" id="ARBA00022723"/>
    </source>
</evidence>
<evidence type="ECO:0000256" key="4">
    <source>
        <dbReference type="ARBA" id="ARBA00013824"/>
    </source>
</evidence>
<feature type="compositionally biased region" description="Polar residues" evidence="13">
    <location>
        <begin position="144"/>
        <end position="177"/>
    </location>
</feature>
<evidence type="ECO:0000256" key="1">
    <source>
        <dbReference type="ARBA" id="ARBA00004496"/>
    </source>
</evidence>
<evidence type="ECO:0000256" key="9">
    <source>
        <dbReference type="ARBA" id="ARBA00022801"/>
    </source>
</evidence>
<evidence type="ECO:0000256" key="5">
    <source>
        <dbReference type="ARBA" id="ARBA00022490"/>
    </source>
</evidence>
<feature type="compositionally biased region" description="Basic and acidic residues" evidence="13">
    <location>
        <begin position="83"/>
        <end position="92"/>
    </location>
</feature>
<comment type="subcellular location">
    <subcellularLocation>
        <location evidence="1">Cytoplasm</location>
    </subcellularLocation>
</comment>
<dbReference type="EC" id="3.6.5.3" evidence="3"/>
<comment type="similarity">
    <text evidence="2">Belongs to the TRAFAC class translation factor GTPase superfamily. Classic translation factor GTPase family. IF-2 subfamily.</text>
</comment>
<keyword evidence="16" id="KW-1185">Reference proteome</keyword>
<dbReference type="NCBIfam" id="TIGR00231">
    <property type="entry name" value="small_GTP"/>
    <property type="match status" value="1"/>
</dbReference>
<evidence type="ECO:0000256" key="13">
    <source>
        <dbReference type="SAM" id="MobiDB-lite"/>
    </source>
</evidence>
<feature type="compositionally biased region" description="Basic and acidic residues" evidence="13">
    <location>
        <begin position="552"/>
        <end position="564"/>
    </location>
</feature>
<keyword evidence="5" id="KW-0963">Cytoplasm</keyword>
<dbReference type="EMBL" id="VWRR01000006">
    <property type="protein sequence ID" value="KAF6003544.1"/>
    <property type="molecule type" value="Genomic_DNA"/>
</dbReference>
<keyword evidence="11" id="KW-0342">GTP-binding</keyword>
<dbReference type="GO" id="GO:0005739">
    <property type="term" value="C:mitochondrion"/>
    <property type="evidence" value="ECO:0007669"/>
    <property type="project" value="TreeGrafter"/>
</dbReference>
<dbReference type="CDD" id="cd01887">
    <property type="entry name" value="IF2_eIF5B"/>
    <property type="match status" value="1"/>
</dbReference>